<dbReference type="AlphaFoldDB" id="A0A1M7TEL6"/>
<reference evidence="2 3" key="1">
    <citation type="submission" date="2016-12" db="EMBL/GenBank/DDBJ databases">
        <authorList>
            <person name="Song W.-J."/>
            <person name="Kurnit D.M."/>
        </authorList>
    </citation>
    <scope>NUCLEOTIDE SEQUENCE [LARGE SCALE GENOMIC DNA]</scope>
    <source>
        <strain evidence="2 3">DSM 11393</strain>
    </source>
</reference>
<dbReference type="InterPro" id="IPR014710">
    <property type="entry name" value="RmlC-like_jellyroll"/>
</dbReference>
<gene>
    <name evidence="2" type="ORF">SAMN02745728_01920</name>
</gene>
<dbReference type="SUPFAM" id="SSF51182">
    <property type="entry name" value="RmlC-like cupins"/>
    <property type="match status" value="1"/>
</dbReference>
<dbReference type="InterPro" id="IPR008894">
    <property type="entry name" value="QdtA_cupin_dom"/>
</dbReference>
<dbReference type="CDD" id="cd20292">
    <property type="entry name" value="cupin_QdtA-like"/>
    <property type="match status" value="1"/>
</dbReference>
<evidence type="ECO:0000313" key="3">
    <source>
        <dbReference type="Proteomes" id="UP000186469"/>
    </source>
</evidence>
<dbReference type="STRING" id="1121455.SAMN02745728_01920"/>
<dbReference type="Gene3D" id="2.60.120.10">
    <property type="entry name" value="Jelly Rolls"/>
    <property type="match status" value="1"/>
</dbReference>
<evidence type="ECO:0000259" key="1">
    <source>
        <dbReference type="Pfam" id="PF05523"/>
    </source>
</evidence>
<dbReference type="InterPro" id="IPR011051">
    <property type="entry name" value="RmlC_Cupin_sf"/>
</dbReference>
<organism evidence="2 3">
    <name type="scientific">Desulfovibrio litoralis DSM 11393</name>
    <dbReference type="NCBI Taxonomy" id="1121455"/>
    <lineage>
        <taxon>Bacteria</taxon>
        <taxon>Pseudomonadati</taxon>
        <taxon>Thermodesulfobacteriota</taxon>
        <taxon>Desulfovibrionia</taxon>
        <taxon>Desulfovibrionales</taxon>
        <taxon>Desulfovibrionaceae</taxon>
        <taxon>Desulfovibrio</taxon>
    </lineage>
</organism>
<name>A0A1M7TEL6_9BACT</name>
<dbReference type="Proteomes" id="UP000186469">
    <property type="component" value="Unassembled WGS sequence"/>
</dbReference>
<proteinExistence type="predicted"/>
<dbReference type="OrthoDB" id="272049at2"/>
<feature type="domain" description="Sugar 3,4-ketoisomerase QdtA cupin" evidence="1">
    <location>
        <begin position="3"/>
        <end position="130"/>
    </location>
</feature>
<sequence>MVDYSLLNFQVAGDHTGNLIALEKGKHFPFEIKRVYYIWGTAANAVRGKHAHRKLEQAIICTSGSCDFILDNGKEKVTVHLNSPTQGLYIKHNIWREFTNFSPDCVVMVLASEHYDESDYIRDYDVFLQELENSSSSK</sequence>
<dbReference type="Pfam" id="PF05523">
    <property type="entry name" value="FdtA"/>
    <property type="match status" value="1"/>
</dbReference>
<dbReference type="EMBL" id="FRDI01000011">
    <property type="protein sequence ID" value="SHN69202.1"/>
    <property type="molecule type" value="Genomic_DNA"/>
</dbReference>
<keyword evidence="3" id="KW-1185">Reference proteome</keyword>
<protein>
    <submittedName>
        <fullName evidence="2">WxcM-like, C-terminal</fullName>
    </submittedName>
</protein>
<accession>A0A1M7TEL6</accession>
<evidence type="ECO:0000313" key="2">
    <source>
        <dbReference type="EMBL" id="SHN69202.1"/>
    </source>
</evidence>
<dbReference type="RefSeq" id="WP_072697606.1">
    <property type="nucleotide sequence ID" value="NZ_FRDI01000011.1"/>
</dbReference>